<feature type="transmembrane region" description="Helical" evidence="8">
    <location>
        <begin position="21"/>
        <end position="45"/>
    </location>
</feature>
<keyword evidence="3" id="KW-0547">Nucleotide-binding</keyword>
<feature type="transmembrane region" description="Helical" evidence="8">
    <location>
        <begin position="148"/>
        <end position="171"/>
    </location>
</feature>
<feature type="domain" description="ABC transporter" evidence="9">
    <location>
        <begin position="376"/>
        <end position="580"/>
    </location>
</feature>
<feature type="transmembrane region" description="Helical" evidence="8">
    <location>
        <begin position="177"/>
        <end position="193"/>
    </location>
</feature>
<keyword evidence="6 8" id="KW-0472">Membrane</keyword>
<name>A0ABQ2CTR0_9GAMM</name>
<dbReference type="PANTHER" id="PTHR24221:SF261">
    <property type="entry name" value="GLUTATHIONE_L-CYSTEINE TRANSPORT SYSTEM ATP-BINDING_PERMEASE PROTEIN CYDD"/>
    <property type="match status" value="1"/>
</dbReference>
<evidence type="ECO:0000256" key="7">
    <source>
        <dbReference type="SAM" id="MobiDB-lite"/>
    </source>
</evidence>
<dbReference type="Proteomes" id="UP000633263">
    <property type="component" value="Unassembled WGS sequence"/>
</dbReference>
<dbReference type="NCBIfam" id="TIGR02857">
    <property type="entry name" value="CydD"/>
    <property type="match status" value="1"/>
</dbReference>
<dbReference type="InterPro" id="IPR003439">
    <property type="entry name" value="ABC_transporter-like_ATP-bd"/>
</dbReference>
<keyword evidence="2 8" id="KW-0812">Transmembrane</keyword>
<evidence type="ECO:0000313" key="11">
    <source>
        <dbReference type="EMBL" id="GGJ05218.1"/>
    </source>
</evidence>
<dbReference type="InterPro" id="IPR036640">
    <property type="entry name" value="ABC1_TM_sf"/>
</dbReference>
<dbReference type="InterPro" id="IPR014216">
    <property type="entry name" value="ABC_transptr_CydD"/>
</dbReference>
<evidence type="ECO:0000259" key="10">
    <source>
        <dbReference type="PROSITE" id="PS50929"/>
    </source>
</evidence>
<dbReference type="RefSeq" id="WP_188636762.1">
    <property type="nucleotide sequence ID" value="NZ_BMNN01000005.1"/>
</dbReference>
<gene>
    <name evidence="11" type="primary">cydD</name>
    <name evidence="11" type="ORF">GCM10009083_22590</name>
</gene>
<dbReference type="InterPro" id="IPR017871">
    <property type="entry name" value="ABC_transporter-like_CS"/>
</dbReference>
<evidence type="ECO:0000256" key="2">
    <source>
        <dbReference type="ARBA" id="ARBA00022692"/>
    </source>
</evidence>
<dbReference type="CDD" id="cd18584">
    <property type="entry name" value="ABC_6TM_AarD_CydD"/>
    <property type="match status" value="1"/>
</dbReference>
<sequence length="587" mass="64454">MRQGDEVGRWLDQLLKGQQHWLRAALLLALLGAVLFILQSWILAALFSYLLQVWHGAAPVSPPEAAWLPVLLLCLLLRPVLQFGRERLSQHASWQARRQLREMLMQSLASLGPARRLIGPDAQLASQVLEEVDALDGYISRYQVQRQLVVLVPLMVLVATAWHSLLAALLLLLTAPLVPLFMVLLGQTAANASQRQFVALGRMSGRFLDLLRGLRTLRHLQALPTAQRAVEQAAEDYRSRTMGVLRLAFLSTAVLELFASIAIAMLALYLGMGLLGMLPWSQGQAPVPYQSALFILLMAPEFYAPLRQLGSDYHARAEAQAAVTEMLPLLQFASVPPQDPVSPRGSRDPAAMMLPPRRSRDPAAIPAARPASPPTIACHALTVRDPDMPARLLPLDMKLNPGDRVLIQGPSGSGKSTLLHTLLGFLPYQGELLIDGQPLDALPRPAWHSQVSYLAQQPELLPGTVADNLRLAVPEASDDQLIHVLEQVELWPLLSRLPLQLDTPLGERGLGLSGGQLSRLALARMLLRDTPVWLLDEPLGHLDVDTSVVIGGLLERLSRGRTLLLVSHGDQGLDWIERRLSLGVKDD</sequence>
<accession>A0ABQ2CTR0</accession>
<evidence type="ECO:0000256" key="6">
    <source>
        <dbReference type="ARBA" id="ARBA00023136"/>
    </source>
</evidence>
<evidence type="ECO:0000256" key="4">
    <source>
        <dbReference type="ARBA" id="ARBA00022840"/>
    </source>
</evidence>
<proteinExistence type="predicted"/>
<keyword evidence="5 8" id="KW-1133">Transmembrane helix</keyword>
<dbReference type="InterPro" id="IPR039421">
    <property type="entry name" value="Type_1_exporter"/>
</dbReference>
<dbReference type="InterPro" id="IPR011527">
    <property type="entry name" value="ABC1_TM_dom"/>
</dbReference>
<dbReference type="SUPFAM" id="SSF52540">
    <property type="entry name" value="P-loop containing nucleoside triphosphate hydrolases"/>
    <property type="match status" value="1"/>
</dbReference>
<evidence type="ECO:0000313" key="12">
    <source>
        <dbReference type="Proteomes" id="UP000633263"/>
    </source>
</evidence>
<dbReference type="Gene3D" id="1.20.1560.10">
    <property type="entry name" value="ABC transporter type 1, transmembrane domain"/>
    <property type="match status" value="1"/>
</dbReference>
<dbReference type="SUPFAM" id="SSF90123">
    <property type="entry name" value="ABC transporter transmembrane region"/>
    <property type="match status" value="1"/>
</dbReference>
<dbReference type="PROSITE" id="PS00211">
    <property type="entry name" value="ABC_TRANSPORTER_1"/>
    <property type="match status" value="1"/>
</dbReference>
<dbReference type="PROSITE" id="PS50929">
    <property type="entry name" value="ABC_TM1F"/>
    <property type="match status" value="1"/>
</dbReference>
<feature type="compositionally biased region" description="Low complexity" evidence="7">
    <location>
        <begin position="362"/>
        <end position="371"/>
    </location>
</feature>
<organism evidence="11 12">
    <name type="scientific">Halopseudomonas pertucinogena</name>
    <dbReference type="NCBI Taxonomy" id="86175"/>
    <lineage>
        <taxon>Bacteria</taxon>
        <taxon>Pseudomonadati</taxon>
        <taxon>Pseudomonadota</taxon>
        <taxon>Gammaproteobacteria</taxon>
        <taxon>Pseudomonadales</taxon>
        <taxon>Pseudomonadaceae</taxon>
        <taxon>Halopseudomonas</taxon>
    </lineage>
</organism>
<reference evidence="12" key="1">
    <citation type="journal article" date="2019" name="Int. J. Syst. Evol. Microbiol.">
        <title>The Global Catalogue of Microorganisms (GCM) 10K type strain sequencing project: providing services to taxonomists for standard genome sequencing and annotation.</title>
        <authorList>
            <consortium name="The Broad Institute Genomics Platform"/>
            <consortium name="The Broad Institute Genome Sequencing Center for Infectious Disease"/>
            <person name="Wu L."/>
            <person name="Ma J."/>
        </authorList>
    </citation>
    <scope>NUCLEOTIDE SEQUENCE [LARGE SCALE GENOMIC DNA]</scope>
    <source>
        <strain evidence="12">JCM 11590</strain>
    </source>
</reference>
<evidence type="ECO:0000256" key="1">
    <source>
        <dbReference type="ARBA" id="ARBA00004651"/>
    </source>
</evidence>
<comment type="caution">
    <text evidence="11">The sequence shown here is derived from an EMBL/GenBank/DDBJ whole genome shotgun (WGS) entry which is preliminary data.</text>
</comment>
<dbReference type="Pfam" id="PF00664">
    <property type="entry name" value="ABC_membrane"/>
    <property type="match status" value="1"/>
</dbReference>
<dbReference type="Pfam" id="PF00005">
    <property type="entry name" value="ABC_tran"/>
    <property type="match status" value="1"/>
</dbReference>
<comment type="subcellular location">
    <subcellularLocation>
        <location evidence="1">Cell membrane</location>
        <topology evidence="1">Multi-pass membrane protein</topology>
    </subcellularLocation>
</comment>
<feature type="transmembrane region" description="Helical" evidence="8">
    <location>
        <begin position="247"/>
        <end position="269"/>
    </location>
</feature>
<dbReference type="InterPro" id="IPR027417">
    <property type="entry name" value="P-loop_NTPase"/>
</dbReference>
<keyword evidence="12" id="KW-1185">Reference proteome</keyword>
<dbReference type="SMART" id="SM00382">
    <property type="entry name" value="AAA"/>
    <property type="match status" value="1"/>
</dbReference>
<evidence type="ECO:0000256" key="3">
    <source>
        <dbReference type="ARBA" id="ARBA00022741"/>
    </source>
</evidence>
<feature type="transmembrane region" description="Helical" evidence="8">
    <location>
        <begin position="65"/>
        <end position="81"/>
    </location>
</feature>
<protein>
    <submittedName>
        <fullName evidence="11">Thiol reductant ABC exporter subunit CydD</fullName>
    </submittedName>
</protein>
<feature type="domain" description="ABC transmembrane type-1" evidence="10">
    <location>
        <begin position="24"/>
        <end position="318"/>
    </location>
</feature>
<dbReference type="CDD" id="cd03228">
    <property type="entry name" value="ABCC_MRP_Like"/>
    <property type="match status" value="1"/>
</dbReference>
<evidence type="ECO:0000256" key="8">
    <source>
        <dbReference type="SAM" id="Phobius"/>
    </source>
</evidence>
<keyword evidence="4" id="KW-0067">ATP-binding</keyword>
<evidence type="ECO:0000259" key="9">
    <source>
        <dbReference type="PROSITE" id="PS50893"/>
    </source>
</evidence>
<evidence type="ECO:0000256" key="5">
    <source>
        <dbReference type="ARBA" id="ARBA00022989"/>
    </source>
</evidence>
<dbReference type="PANTHER" id="PTHR24221">
    <property type="entry name" value="ATP-BINDING CASSETTE SUB-FAMILY B"/>
    <property type="match status" value="1"/>
</dbReference>
<dbReference type="EMBL" id="BMNN01000005">
    <property type="protein sequence ID" value="GGJ05218.1"/>
    <property type="molecule type" value="Genomic_DNA"/>
</dbReference>
<dbReference type="PROSITE" id="PS50893">
    <property type="entry name" value="ABC_TRANSPORTER_2"/>
    <property type="match status" value="1"/>
</dbReference>
<feature type="region of interest" description="Disordered" evidence="7">
    <location>
        <begin position="337"/>
        <end position="371"/>
    </location>
</feature>
<dbReference type="Gene3D" id="3.40.50.300">
    <property type="entry name" value="P-loop containing nucleotide triphosphate hydrolases"/>
    <property type="match status" value="1"/>
</dbReference>
<dbReference type="InterPro" id="IPR003593">
    <property type="entry name" value="AAA+_ATPase"/>
</dbReference>